<proteinExistence type="predicted"/>
<protein>
    <submittedName>
        <fullName evidence="2">Uncharacterized protein</fullName>
    </submittedName>
</protein>
<accession>A0A8S9K1X8</accession>
<gene>
    <name evidence="2" type="ORF">F2Q70_00039444</name>
</gene>
<feature type="compositionally biased region" description="Basic and acidic residues" evidence="1">
    <location>
        <begin position="568"/>
        <end position="577"/>
    </location>
</feature>
<dbReference type="AlphaFoldDB" id="A0A8S9K1X8"/>
<feature type="compositionally biased region" description="Polar residues" evidence="1">
    <location>
        <begin position="542"/>
        <end position="559"/>
    </location>
</feature>
<evidence type="ECO:0000256" key="1">
    <source>
        <dbReference type="SAM" id="MobiDB-lite"/>
    </source>
</evidence>
<organism evidence="2">
    <name type="scientific">Brassica cretica</name>
    <name type="common">Mustard</name>
    <dbReference type="NCBI Taxonomy" id="69181"/>
    <lineage>
        <taxon>Eukaryota</taxon>
        <taxon>Viridiplantae</taxon>
        <taxon>Streptophyta</taxon>
        <taxon>Embryophyta</taxon>
        <taxon>Tracheophyta</taxon>
        <taxon>Spermatophyta</taxon>
        <taxon>Magnoliopsida</taxon>
        <taxon>eudicotyledons</taxon>
        <taxon>Gunneridae</taxon>
        <taxon>Pentapetalae</taxon>
        <taxon>rosids</taxon>
        <taxon>malvids</taxon>
        <taxon>Brassicales</taxon>
        <taxon>Brassicaceae</taxon>
        <taxon>Brassiceae</taxon>
        <taxon>Brassica</taxon>
    </lineage>
</organism>
<sequence>MGNTDCWSLENDLVIRRLTRGSGDHRRWRRKGSSWILKLCLALGGLLSGSWDRDWARRRCRNPEILQSDPEIVVGTRRTLRSCGNPEAFEAMLEPGGLDPEIVVWNPEEPKGSSLDPEIFDWNPEAIGEPGGTVLPVPVWISHSAARKLATIEFLCCILLLQEVTNMLKGCWCGCCDPSARLTLLSTSGEAGYRLLPVLFTLVLWGPRCALGCTGVLGSFDSILRLVHTHSCFMSHTRFDSLWACHCGRATFVRVGHRRSLENLSSSYAPLRSGFLPLIPGPCPQVRVPASGSRIPAPDLGPASGHGSLSPSLGPSSVVQAKLIPAITTIQITSYALCSTPTTPHTGPGHDLQFTDRDTPCSSKHIEAPCSLQHIDYSTICSAMHPLEQMVPITYGATFTALISYQEHRRHTRQPLRVLVKFRWSCSVGVVPRKEACPSVGNTAAPPPAKEREKMLNSTSRDAGLYILNSFEVNGSKRSRRTLVSATVHPKEKSQSSGFQIPASRFRILGCSPYKEEAKATCFSIFPRLRASTYFKGKTRPRGNQGQMSKALTQGATRITKSHQHVRGKGDSRRGDESSNNVQKTLGMAHPS</sequence>
<evidence type="ECO:0000313" key="2">
    <source>
        <dbReference type="EMBL" id="KAF2588171.1"/>
    </source>
</evidence>
<feature type="region of interest" description="Disordered" evidence="1">
    <location>
        <begin position="536"/>
        <end position="592"/>
    </location>
</feature>
<dbReference type="EMBL" id="QGKY02000190">
    <property type="protein sequence ID" value="KAF2588171.1"/>
    <property type="molecule type" value="Genomic_DNA"/>
</dbReference>
<comment type="caution">
    <text evidence="2">The sequence shown here is derived from an EMBL/GenBank/DDBJ whole genome shotgun (WGS) entry which is preliminary data.</text>
</comment>
<name>A0A8S9K1X8_BRACR</name>
<reference evidence="2" key="1">
    <citation type="submission" date="2019-12" db="EMBL/GenBank/DDBJ databases">
        <title>Genome sequencing and annotation of Brassica cretica.</title>
        <authorList>
            <person name="Studholme D.J."/>
            <person name="Sarris P.F."/>
        </authorList>
    </citation>
    <scope>NUCLEOTIDE SEQUENCE</scope>
    <source>
        <strain evidence="2">PFS-102/07</strain>
        <tissue evidence="2">Leaf</tissue>
    </source>
</reference>